<name>X1PCX1_9ZZZZ</name>
<proteinExistence type="predicted"/>
<gene>
    <name evidence="1" type="ORF">S06H3_51932</name>
</gene>
<sequence length="89" mass="10278">METQTKQSIEETARQLLNYKVKGKGEFPHPFNDAKLCAEAIQYLVDKEYVASTGETPKCLEYHVTLEGFEYVYDVEKAIHTTLLSKRDF</sequence>
<evidence type="ECO:0000313" key="1">
    <source>
        <dbReference type="EMBL" id="GAI40316.1"/>
    </source>
</evidence>
<dbReference type="EMBL" id="BARV01032995">
    <property type="protein sequence ID" value="GAI40316.1"/>
    <property type="molecule type" value="Genomic_DNA"/>
</dbReference>
<dbReference type="AlphaFoldDB" id="X1PCX1"/>
<reference evidence="1" key="1">
    <citation type="journal article" date="2014" name="Front. Microbiol.">
        <title>High frequency of phylogenetically diverse reductive dehalogenase-homologous genes in deep subseafloor sedimentary metagenomes.</title>
        <authorList>
            <person name="Kawai M."/>
            <person name="Futagami T."/>
            <person name="Toyoda A."/>
            <person name="Takaki Y."/>
            <person name="Nishi S."/>
            <person name="Hori S."/>
            <person name="Arai W."/>
            <person name="Tsubouchi T."/>
            <person name="Morono Y."/>
            <person name="Uchiyama I."/>
            <person name="Ito T."/>
            <person name="Fujiyama A."/>
            <person name="Inagaki F."/>
            <person name="Takami H."/>
        </authorList>
    </citation>
    <scope>NUCLEOTIDE SEQUENCE</scope>
    <source>
        <strain evidence="1">Expedition CK06-06</strain>
    </source>
</reference>
<comment type="caution">
    <text evidence="1">The sequence shown here is derived from an EMBL/GenBank/DDBJ whole genome shotgun (WGS) entry which is preliminary data.</text>
</comment>
<protein>
    <submittedName>
        <fullName evidence="1">Uncharacterized protein</fullName>
    </submittedName>
</protein>
<organism evidence="1">
    <name type="scientific">marine sediment metagenome</name>
    <dbReference type="NCBI Taxonomy" id="412755"/>
    <lineage>
        <taxon>unclassified sequences</taxon>
        <taxon>metagenomes</taxon>
        <taxon>ecological metagenomes</taxon>
    </lineage>
</organism>
<accession>X1PCX1</accession>